<sequence length="446" mass="50374">MTSLSNNIALIGKHSDEFKSELKKAGFTPVEFDSTKHVLEDTDSHQAISISGSEHGLTDKASISQLFDAGKVLVAFEPGVEYLKALHAATRTPIDLAATKPTVDHPLMVHKENGNVILTLTPKVKTNFEVPDGKFHPVHKSDLNILPNAKVLERAEGTPYSPGQLVEHIKRAVRVVDGAPAEIPAATGEVYGLDPDPDIAFYKKVQIRILADYSIKTLAFTAESDDVPTSDESHIQVYRTEWQMTIYVYATDVNPVGKTADNYEGTIYTYVVHDGFHGRKSGSPKRSVIKADYDNYRNWTYYFVDILRYDFQDTSGTLSKVTQQPNDNLYDHRDNTFAYNIAQEQKMMLFRAAKNKRWEFGARYQKPCAWNRFQMHQDTSTWDDAGYVISYNDYYDVWSDPEFKGKTWYKPGVFEETRIKILPDDNIPISGLTVFSSSVGKAPLRT</sequence>
<dbReference type="AlphaFoldDB" id="A0A0H2RBH0"/>
<gene>
    <name evidence="1" type="ORF">SCHPADRAFT_908009</name>
</gene>
<organism evidence="1 2">
    <name type="scientific">Schizopora paradoxa</name>
    <dbReference type="NCBI Taxonomy" id="27342"/>
    <lineage>
        <taxon>Eukaryota</taxon>
        <taxon>Fungi</taxon>
        <taxon>Dikarya</taxon>
        <taxon>Basidiomycota</taxon>
        <taxon>Agaricomycotina</taxon>
        <taxon>Agaricomycetes</taxon>
        <taxon>Hymenochaetales</taxon>
        <taxon>Schizoporaceae</taxon>
        <taxon>Schizopora</taxon>
    </lineage>
</organism>
<dbReference type="EMBL" id="KQ086064">
    <property type="protein sequence ID" value="KLO09174.1"/>
    <property type="molecule type" value="Genomic_DNA"/>
</dbReference>
<dbReference type="InParanoid" id="A0A0H2RBH0"/>
<accession>A0A0H2RBH0</accession>
<proteinExistence type="predicted"/>
<reference evidence="1 2" key="1">
    <citation type="submission" date="2015-04" db="EMBL/GenBank/DDBJ databases">
        <title>Complete genome sequence of Schizopora paradoxa KUC8140, a cosmopolitan wood degrader in East Asia.</title>
        <authorList>
            <consortium name="DOE Joint Genome Institute"/>
            <person name="Min B."/>
            <person name="Park H."/>
            <person name="Jang Y."/>
            <person name="Kim J.-J."/>
            <person name="Kim K.H."/>
            <person name="Pangilinan J."/>
            <person name="Lipzen A."/>
            <person name="Riley R."/>
            <person name="Grigoriev I.V."/>
            <person name="Spatafora J.W."/>
            <person name="Choi I.-G."/>
        </authorList>
    </citation>
    <scope>NUCLEOTIDE SEQUENCE [LARGE SCALE GENOMIC DNA]</scope>
    <source>
        <strain evidence="1 2">KUC8140</strain>
    </source>
</reference>
<dbReference type="Proteomes" id="UP000053477">
    <property type="component" value="Unassembled WGS sequence"/>
</dbReference>
<name>A0A0H2RBH0_9AGAM</name>
<evidence type="ECO:0000313" key="1">
    <source>
        <dbReference type="EMBL" id="KLO09174.1"/>
    </source>
</evidence>
<evidence type="ECO:0000313" key="2">
    <source>
        <dbReference type="Proteomes" id="UP000053477"/>
    </source>
</evidence>
<keyword evidence="2" id="KW-1185">Reference proteome</keyword>
<dbReference type="OrthoDB" id="3003360at2759"/>
<protein>
    <submittedName>
        <fullName evidence="1">Uncharacterized protein</fullName>
    </submittedName>
</protein>